<dbReference type="EMBL" id="CP109965">
    <property type="protein sequence ID" value="WAJ69234.1"/>
    <property type="molecule type" value="Genomic_DNA"/>
</dbReference>
<reference evidence="2" key="1">
    <citation type="submission" date="2022-10" db="EMBL/GenBank/DDBJ databases">
        <title>Catenovulum adriacola sp. nov. isolated in the Harbour of Susak.</title>
        <authorList>
            <person name="Schoch T."/>
            <person name="Reich S.J."/>
            <person name="Stoeferle S."/>
            <person name="Flaiz M."/>
            <person name="Kazda M."/>
            <person name="Riedel C.U."/>
            <person name="Duerre P."/>
        </authorList>
    </citation>
    <scope>NUCLEOTIDE SEQUENCE</scope>
    <source>
        <strain evidence="2">TS8</strain>
    </source>
</reference>
<organism evidence="2 3">
    <name type="scientific">Catenovulum adriaticum</name>
    <dbReference type="NCBI Taxonomy" id="2984846"/>
    <lineage>
        <taxon>Bacteria</taxon>
        <taxon>Pseudomonadati</taxon>
        <taxon>Pseudomonadota</taxon>
        <taxon>Gammaproteobacteria</taxon>
        <taxon>Alteromonadales</taxon>
        <taxon>Alteromonadaceae</taxon>
        <taxon>Catenovulum</taxon>
    </lineage>
</organism>
<name>A0ABY7AIF0_9ALTE</name>
<keyword evidence="1" id="KW-0472">Membrane</keyword>
<protein>
    <submittedName>
        <fullName evidence="2">TM2 domain-containing protein</fullName>
    </submittedName>
</protein>
<evidence type="ECO:0000313" key="2">
    <source>
        <dbReference type="EMBL" id="WAJ69234.1"/>
    </source>
</evidence>
<accession>A0ABY7AIF0</accession>
<evidence type="ECO:0000313" key="3">
    <source>
        <dbReference type="Proteomes" id="UP001163726"/>
    </source>
</evidence>
<proteinExistence type="predicted"/>
<sequence>MDDQTLRDEEESLRQQIAQLSNQQKQYYYELETQRIKDPDTYAVLNYFFVTGLHHFYLGKNMQGAIDLIILALGILTIEYYGWVLIILISLYELPQLFRSQSIVHKYNNDMMRMTLAEVTHRPVF</sequence>
<keyword evidence="1" id="KW-0812">Transmembrane</keyword>
<feature type="transmembrane region" description="Helical" evidence="1">
    <location>
        <begin position="68"/>
        <end position="92"/>
    </location>
</feature>
<keyword evidence="1" id="KW-1133">Transmembrane helix</keyword>
<keyword evidence="3" id="KW-1185">Reference proteome</keyword>
<gene>
    <name evidence="2" type="ORF">OLW01_08550</name>
</gene>
<evidence type="ECO:0000256" key="1">
    <source>
        <dbReference type="SAM" id="Phobius"/>
    </source>
</evidence>
<dbReference type="RefSeq" id="WP_268073426.1">
    <property type="nucleotide sequence ID" value="NZ_CP109965.1"/>
</dbReference>
<dbReference type="Proteomes" id="UP001163726">
    <property type="component" value="Chromosome"/>
</dbReference>